<dbReference type="AlphaFoldDB" id="A0A4Q7VCF0"/>
<evidence type="ECO:0000313" key="12">
    <source>
        <dbReference type="Proteomes" id="UP000293562"/>
    </source>
</evidence>
<evidence type="ECO:0000256" key="4">
    <source>
        <dbReference type="ARBA" id="ARBA00022691"/>
    </source>
</evidence>
<evidence type="ECO:0000256" key="8">
    <source>
        <dbReference type="ARBA" id="ARBA00023014"/>
    </source>
</evidence>
<dbReference type="GO" id="GO:0016491">
    <property type="term" value="F:oxidoreductase activity"/>
    <property type="evidence" value="ECO:0007669"/>
    <property type="project" value="UniProtKB-KW"/>
</dbReference>
<dbReference type="PANTHER" id="PTHR30352">
    <property type="entry name" value="PYRUVATE FORMATE-LYASE-ACTIVATING ENZYME"/>
    <property type="match status" value="1"/>
</dbReference>
<gene>
    <name evidence="11" type="ORF">EV201_2884</name>
</gene>
<dbReference type="PANTHER" id="PTHR30352:SF13">
    <property type="entry name" value="GLYCYL-RADICAL ENZYME ACTIVATING ENZYME YJJW-RELATED"/>
    <property type="match status" value="1"/>
</dbReference>
<dbReference type="GO" id="GO:0051539">
    <property type="term" value="F:4 iron, 4 sulfur cluster binding"/>
    <property type="evidence" value="ECO:0007669"/>
    <property type="project" value="UniProtKB-KW"/>
</dbReference>
<dbReference type="PROSITE" id="PS00198">
    <property type="entry name" value="4FE4S_FER_1"/>
    <property type="match status" value="2"/>
</dbReference>
<keyword evidence="12" id="KW-1185">Reference proteome</keyword>
<protein>
    <submittedName>
        <fullName evidence="11">YjjW family glycine radical enzyme activase</fullName>
    </submittedName>
</protein>
<feature type="domain" description="4Fe-4S ferredoxin-type" evidence="9">
    <location>
        <begin position="81"/>
        <end position="110"/>
    </location>
</feature>
<dbReference type="Gene3D" id="3.30.70.20">
    <property type="match status" value="1"/>
</dbReference>
<organism evidence="11 12">
    <name type="scientific">Ancylomarina subtilis</name>
    <dbReference type="NCBI Taxonomy" id="1639035"/>
    <lineage>
        <taxon>Bacteria</taxon>
        <taxon>Pseudomonadati</taxon>
        <taxon>Bacteroidota</taxon>
        <taxon>Bacteroidia</taxon>
        <taxon>Marinilabiliales</taxon>
        <taxon>Marinifilaceae</taxon>
        <taxon>Ancylomarina</taxon>
    </lineage>
</organism>
<comment type="cofactor">
    <cofactor evidence="1">
        <name>[4Fe-4S] cluster</name>
        <dbReference type="ChEBI" id="CHEBI:49883"/>
    </cofactor>
</comment>
<dbReference type="InterPro" id="IPR001989">
    <property type="entry name" value="Radical_activat_CS"/>
</dbReference>
<sequence>MSISVSQKELIHMSELQANISGIIKSSVIDGPGNRMVIFFQGCNLNCMYCHNSHTIGLCNMCGLCVQNCPTQSLKIDASNKHIIHNTSTCTHCDSCLKNCPENSSPFYKKMTVDDLISEIIEVKNFISGITVSGGEVMLQAKFLHQLFTAVKKHPELNKLSILVDSNGNTEQNKWDLLLDWVDGFMLDIKAYSPQNHNRITGYANEKILKSIQYLNSENKLDEIRFVLVPGFNNDKAEIENISNLIQSLSPEVRKVLIKLRKHGIRDKYHYLSEPTQQEIEQAVKILKADKHQLIVI</sequence>
<dbReference type="EMBL" id="SHKN01000003">
    <property type="protein sequence ID" value="RZT92408.1"/>
    <property type="molecule type" value="Genomic_DNA"/>
</dbReference>
<keyword evidence="5" id="KW-0479">Metal-binding</keyword>
<dbReference type="InterPro" id="IPR017896">
    <property type="entry name" value="4Fe4S_Fe-S-bd"/>
</dbReference>
<evidence type="ECO:0000256" key="2">
    <source>
        <dbReference type="ARBA" id="ARBA00009777"/>
    </source>
</evidence>
<dbReference type="NCBIfam" id="TIGR04041">
    <property type="entry name" value="activase_YjjW"/>
    <property type="match status" value="1"/>
</dbReference>
<keyword evidence="8" id="KW-0411">Iron-sulfur</keyword>
<keyword evidence="7" id="KW-0408">Iron</keyword>
<evidence type="ECO:0000256" key="1">
    <source>
        <dbReference type="ARBA" id="ARBA00001966"/>
    </source>
</evidence>
<dbReference type="PROSITE" id="PS51918">
    <property type="entry name" value="RADICAL_SAM"/>
    <property type="match status" value="1"/>
</dbReference>
<keyword evidence="4" id="KW-0949">S-adenosyl-L-methionine</keyword>
<dbReference type="SFLD" id="SFLDS00029">
    <property type="entry name" value="Radical_SAM"/>
    <property type="match status" value="1"/>
</dbReference>
<dbReference type="SFLD" id="SFLDG01066">
    <property type="entry name" value="organic_radical-activating_enz"/>
    <property type="match status" value="1"/>
</dbReference>
<dbReference type="Pfam" id="PF04055">
    <property type="entry name" value="Radical_SAM"/>
    <property type="match status" value="1"/>
</dbReference>
<dbReference type="SFLD" id="SFLDG01118">
    <property type="entry name" value="activating_enzymes__group_2"/>
    <property type="match status" value="1"/>
</dbReference>
<dbReference type="Gene3D" id="3.20.20.70">
    <property type="entry name" value="Aldolase class I"/>
    <property type="match status" value="1"/>
</dbReference>
<reference evidence="11 12" key="1">
    <citation type="submission" date="2019-02" db="EMBL/GenBank/DDBJ databases">
        <title>Genomic Encyclopedia of Type Strains, Phase IV (KMG-IV): sequencing the most valuable type-strain genomes for metagenomic binning, comparative biology and taxonomic classification.</title>
        <authorList>
            <person name="Goeker M."/>
        </authorList>
    </citation>
    <scope>NUCLEOTIDE SEQUENCE [LARGE SCALE GENOMIC DNA]</scope>
    <source>
        <strain evidence="11 12">DSM 28825</strain>
    </source>
</reference>
<dbReference type="InterPro" id="IPR034457">
    <property type="entry name" value="Organic_radical-activating"/>
</dbReference>
<evidence type="ECO:0000256" key="7">
    <source>
        <dbReference type="ARBA" id="ARBA00023004"/>
    </source>
</evidence>
<name>A0A4Q7VCF0_9BACT</name>
<comment type="similarity">
    <text evidence="2">Belongs to the organic radical-activating enzymes family.</text>
</comment>
<evidence type="ECO:0000259" key="10">
    <source>
        <dbReference type="PROSITE" id="PS51918"/>
    </source>
</evidence>
<evidence type="ECO:0000256" key="6">
    <source>
        <dbReference type="ARBA" id="ARBA00023002"/>
    </source>
</evidence>
<dbReference type="InterPro" id="IPR007197">
    <property type="entry name" value="rSAM"/>
</dbReference>
<dbReference type="InterPro" id="IPR012839">
    <property type="entry name" value="Organic_radical_activase"/>
</dbReference>
<keyword evidence="6" id="KW-0560">Oxidoreductase</keyword>
<dbReference type="InterPro" id="IPR023912">
    <property type="entry name" value="YjjW_bact"/>
</dbReference>
<keyword evidence="3" id="KW-0004">4Fe-4S</keyword>
<dbReference type="PIRSF" id="PIRSF000371">
    <property type="entry name" value="PFL_act_enz"/>
    <property type="match status" value="1"/>
</dbReference>
<dbReference type="PROSITE" id="PS51379">
    <property type="entry name" value="4FE4S_FER_2"/>
    <property type="match status" value="2"/>
</dbReference>
<dbReference type="InterPro" id="IPR013785">
    <property type="entry name" value="Aldolase_TIM"/>
</dbReference>
<evidence type="ECO:0000313" key="11">
    <source>
        <dbReference type="EMBL" id="RZT92408.1"/>
    </source>
</evidence>
<dbReference type="SUPFAM" id="SSF102114">
    <property type="entry name" value="Radical SAM enzymes"/>
    <property type="match status" value="1"/>
</dbReference>
<evidence type="ECO:0000256" key="5">
    <source>
        <dbReference type="ARBA" id="ARBA00022723"/>
    </source>
</evidence>
<dbReference type="PROSITE" id="PS01087">
    <property type="entry name" value="RADICAL_ACTIVATING"/>
    <property type="match status" value="1"/>
</dbReference>
<feature type="domain" description="Radical SAM core" evidence="10">
    <location>
        <begin position="29"/>
        <end position="297"/>
    </location>
</feature>
<dbReference type="InterPro" id="IPR040074">
    <property type="entry name" value="BssD/PflA/YjjW"/>
</dbReference>
<dbReference type="GO" id="GO:0046872">
    <property type="term" value="F:metal ion binding"/>
    <property type="evidence" value="ECO:0007669"/>
    <property type="project" value="UniProtKB-KW"/>
</dbReference>
<evidence type="ECO:0000256" key="3">
    <source>
        <dbReference type="ARBA" id="ARBA00022485"/>
    </source>
</evidence>
<dbReference type="Proteomes" id="UP000293562">
    <property type="component" value="Unassembled WGS sequence"/>
</dbReference>
<evidence type="ECO:0000259" key="9">
    <source>
        <dbReference type="PROSITE" id="PS51379"/>
    </source>
</evidence>
<dbReference type="InterPro" id="IPR058240">
    <property type="entry name" value="rSAM_sf"/>
</dbReference>
<comment type="caution">
    <text evidence="11">The sequence shown here is derived from an EMBL/GenBank/DDBJ whole genome shotgun (WGS) entry which is preliminary data.</text>
</comment>
<proteinExistence type="inferred from homology"/>
<feature type="domain" description="4Fe-4S ferredoxin-type" evidence="9">
    <location>
        <begin position="59"/>
        <end position="79"/>
    </location>
</feature>
<dbReference type="InterPro" id="IPR017900">
    <property type="entry name" value="4Fe4S_Fe_S_CS"/>
</dbReference>
<accession>A0A4Q7VCF0</accession>
<dbReference type="SFLD" id="SFLDF00392">
    <property type="entry name" value="YjjI_activase"/>
    <property type="match status" value="1"/>
</dbReference>
<dbReference type="SUPFAM" id="SSF54862">
    <property type="entry name" value="4Fe-4S ferredoxins"/>
    <property type="match status" value="1"/>
</dbReference>